<dbReference type="GO" id="GO:0005975">
    <property type="term" value="P:carbohydrate metabolic process"/>
    <property type="evidence" value="ECO:0007669"/>
    <property type="project" value="InterPro"/>
</dbReference>
<dbReference type="SUPFAM" id="SSF51445">
    <property type="entry name" value="(Trans)glycosidases"/>
    <property type="match status" value="1"/>
</dbReference>
<evidence type="ECO:0000256" key="8">
    <source>
        <dbReference type="ARBA" id="ARBA00031423"/>
    </source>
</evidence>
<dbReference type="EMBL" id="DVNJ01000003">
    <property type="protein sequence ID" value="HIU62372.1"/>
    <property type="molecule type" value="Genomic_DNA"/>
</dbReference>
<evidence type="ECO:0000313" key="11">
    <source>
        <dbReference type="EMBL" id="HIU62372.1"/>
    </source>
</evidence>
<reference evidence="11" key="1">
    <citation type="submission" date="2020-10" db="EMBL/GenBank/DDBJ databases">
        <authorList>
            <person name="Gilroy R."/>
        </authorList>
    </citation>
    <scope>NUCLEOTIDE SEQUENCE</scope>
    <source>
        <strain evidence="11">9366</strain>
    </source>
</reference>
<dbReference type="Gene3D" id="3.20.20.80">
    <property type="entry name" value="Glycosidases"/>
    <property type="match status" value="1"/>
</dbReference>
<evidence type="ECO:0000256" key="2">
    <source>
        <dbReference type="ARBA" id="ARBA00005684"/>
    </source>
</evidence>
<reference evidence="11" key="2">
    <citation type="journal article" date="2021" name="PeerJ">
        <title>Extensive microbial diversity within the chicken gut microbiome revealed by metagenomics and culture.</title>
        <authorList>
            <person name="Gilroy R."/>
            <person name="Ravi A."/>
            <person name="Getino M."/>
            <person name="Pursley I."/>
            <person name="Horton D.L."/>
            <person name="Alikhan N.F."/>
            <person name="Baker D."/>
            <person name="Gharbi K."/>
            <person name="Hall N."/>
            <person name="Watson M."/>
            <person name="Adriaenssens E.M."/>
            <person name="Foster-Nyarko E."/>
            <person name="Jarju S."/>
            <person name="Secka A."/>
            <person name="Antonio M."/>
            <person name="Oren A."/>
            <person name="Chaudhuri R.R."/>
            <person name="La Ragione R."/>
            <person name="Hildebrand F."/>
            <person name="Pallen M.J."/>
        </authorList>
    </citation>
    <scope>NUCLEOTIDE SEQUENCE</scope>
    <source>
        <strain evidence="11">9366</strain>
    </source>
</reference>
<evidence type="ECO:0000256" key="1">
    <source>
        <dbReference type="ARBA" id="ARBA00000439"/>
    </source>
</evidence>
<dbReference type="EC" id="2.4.1.25" evidence="3 10"/>
<dbReference type="NCBIfam" id="TIGR00217">
    <property type="entry name" value="malQ"/>
    <property type="match status" value="1"/>
</dbReference>
<name>A0A9D1MLB0_9FIRM</name>
<dbReference type="AlphaFoldDB" id="A0A9D1MLB0"/>
<dbReference type="PANTHER" id="PTHR32438:SF5">
    <property type="entry name" value="4-ALPHA-GLUCANOTRANSFERASE DPE1, CHLOROPLASTIC_AMYLOPLASTIC"/>
    <property type="match status" value="1"/>
</dbReference>
<dbReference type="Pfam" id="PF02446">
    <property type="entry name" value="Glyco_hydro_77"/>
    <property type="match status" value="1"/>
</dbReference>
<evidence type="ECO:0000256" key="10">
    <source>
        <dbReference type="RuleBase" id="RU361207"/>
    </source>
</evidence>
<comment type="catalytic activity">
    <reaction evidence="1 10">
        <text>Transfers a segment of a (1-&gt;4)-alpha-D-glucan to a new position in an acceptor, which may be glucose or a (1-&gt;4)-alpha-D-glucan.</text>
        <dbReference type="EC" id="2.4.1.25"/>
    </reaction>
</comment>
<comment type="similarity">
    <text evidence="2 10">Belongs to the disproportionating enzyme family.</text>
</comment>
<organism evidence="11 12">
    <name type="scientific">Candidatus Caccalectryoclostridium excrementigallinarum</name>
    <dbReference type="NCBI Taxonomy" id="2840710"/>
    <lineage>
        <taxon>Bacteria</taxon>
        <taxon>Bacillati</taxon>
        <taxon>Bacillota</taxon>
        <taxon>Clostridia</taxon>
        <taxon>Christensenellales</taxon>
        <taxon>Christensenellaceae</taxon>
        <taxon>Christensenellaceae incertae sedis</taxon>
        <taxon>Candidatus Caccalectryoclostridium</taxon>
    </lineage>
</organism>
<accession>A0A9D1MLB0</accession>
<evidence type="ECO:0000256" key="3">
    <source>
        <dbReference type="ARBA" id="ARBA00012560"/>
    </source>
</evidence>
<dbReference type="InterPro" id="IPR003385">
    <property type="entry name" value="Glyco_hydro_77"/>
</dbReference>
<evidence type="ECO:0000256" key="6">
    <source>
        <dbReference type="ARBA" id="ARBA00022679"/>
    </source>
</evidence>
<evidence type="ECO:0000256" key="5">
    <source>
        <dbReference type="ARBA" id="ARBA00022676"/>
    </source>
</evidence>
<evidence type="ECO:0000256" key="4">
    <source>
        <dbReference type="ARBA" id="ARBA00020295"/>
    </source>
</evidence>
<sequence length="501" mass="57135">MKKFTRSAGVLLNVSSLPSSFGIGGFGRETDELSDFLLRGGFHYWQILPLNTIGLGDSPYSGTSAFAGNYLYVDPEKLRADGALTEADVRAAEYAGEPYVTDYAFCRSSKRAVLRKAFESGAYEEKEIEKYKEENRAWLDDYAAFMAIKDMMDGLPWWRWEDKYRLRDQKALDEVRAGEEYAYYCFEQFVFDRQWAQVRAALSGRGISVIGDMPMYVSRDSADVWANSRIFLLDKDLNPAAVAGVPPDYFSEDGQLWGNPLYDVAYLKKTGYKWWLERLERAMSWYDVLRIDHFRAFSRFWSVPADAKTAKEGKWEKGLGLDFLKKVFAAMPSARFIAEDLGIIDDEVRELLEKSALPGMRVMQFGFEDGDSIHLPHNFDTYCVGYTATHDNNTTLGWLQQLPGNILDYVLRYIRCENFGWGNGGYGCKSTRAFYRKLAESSCVLAIVPFQDMCGFGADCRMNTPGVAEGNWRYRATYENLDGVDCAFFNEVNSLYGRNRS</sequence>
<dbReference type="InterPro" id="IPR017853">
    <property type="entry name" value="GH"/>
</dbReference>
<proteinExistence type="inferred from homology"/>
<keyword evidence="7 10" id="KW-0119">Carbohydrate metabolism</keyword>
<protein>
    <recommendedName>
        <fullName evidence="4 10">4-alpha-glucanotransferase</fullName>
        <ecNumber evidence="3 10">2.4.1.25</ecNumber>
    </recommendedName>
    <alternativeName>
        <fullName evidence="8 10">Amylomaltase</fullName>
    </alternativeName>
    <alternativeName>
        <fullName evidence="9 10">Disproportionating enzyme</fullName>
    </alternativeName>
</protein>
<evidence type="ECO:0000256" key="7">
    <source>
        <dbReference type="ARBA" id="ARBA00023277"/>
    </source>
</evidence>
<dbReference type="NCBIfam" id="NF011080">
    <property type="entry name" value="PRK14508.1-3"/>
    <property type="match status" value="1"/>
</dbReference>
<keyword evidence="5 10" id="KW-0328">Glycosyltransferase</keyword>
<dbReference type="PANTHER" id="PTHR32438">
    <property type="entry name" value="4-ALPHA-GLUCANOTRANSFERASE DPE1, CHLOROPLASTIC/AMYLOPLASTIC"/>
    <property type="match status" value="1"/>
</dbReference>
<evidence type="ECO:0000256" key="9">
    <source>
        <dbReference type="ARBA" id="ARBA00031501"/>
    </source>
</evidence>
<dbReference type="GO" id="GO:0004134">
    <property type="term" value="F:4-alpha-glucanotransferase activity"/>
    <property type="evidence" value="ECO:0007669"/>
    <property type="project" value="UniProtKB-EC"/>
</dbReference>
<evidence type="ECO:0000313" key="12">
    <source>
        <dbReference type="Proteomes" id="UP000824145"/>
    </source>
</evidence>
<keyword evidence="6 10" id="KW-0808">Transferase</keyword>
<comment type="caution">
    <text evidence="11">The sequence shown here is derived from an EMBL/GenBank/DDBJ whole genome shotgun (WGS) entry which is preliminary data.</text>
</comment>
<gene>
    <name evidence="11" type="primary">malQ</name>
    <name evidence="11" type="ORF">IAB07_01200</name>
</gene>
<dbReference type="Proteomes" id="UP000824145">
    <property type="component" value="Unassembled WGS sequence"/>
</dbReference>